<dbReference type="PANTHER" id="PTHR44542:SF14">
    <property type="entry name" value="PROTEIN HIGH ARSENIC CONTENT 1, MITOCHONDRIAL-RELATED"/>
    <property type="match status" value="1"/>
</dbReference>
<evidence type="ECO:0000259" key="1">
    <source>
        <dbReference type="PROSITE" id="PS50206"/>
    </source>
</evidence>
<name>A0ABP0Y4I8_9ROSI</name>
<proteinExistence type="predicted"/>
<reference evidence="2 3" key="1">
    <citation type="submission" date="2024-03" db="EMBL/GenBank/DDBJ databases">
        <authorList>
            <person name="Gkanogiannis A."/>
            <person name="Becerra Lopez-Lavalle L."/>
        </authorList>
    </citation>
    <scope>NUCLEOTIDE SEQUENCE [LARGE SCALE GENOMIC DNA]</scope>
</reference>
<dbReference type="Pfam" id="PF00581">
    <property type="entry name" value="Rhodanese"/>
    <property type="match status" value="1"/>
</dbReference>
<dbReference type="PANTHER" id="PTHR44542">
    <property type="entry name" value="THIOSULFATE SULFURTRANSFERASE 18"/>
    <property type="match status" value="1"/>
</dbReference>
<organism evidence="2 3">
    <name type="scientific">Citrullus colocynthis</name>
    <name type="common">colocynth</name>
    <dbReference type="NCBI Taxonomy" id="252529"/>
    <lineage>
        <taxon>Eukaryota</taxon>
        <taxon>Viridiplantae</taxon>
        <taxon>Streptophyta</taxon>
        <taxon>Embryophyta</taxon>
        <taxon>Tracheophyta</taxon>
        <taxon>Spermatophyta</taxon>
        <taxon>Magnoliopsida</taxon>
        <taxon>eudicotyledons</taxon>
        <taxon>Gunneridae</taxon>
        <taxon>Pentapetalae</taxon>
        <taxon>rosids</taxon>
        <taxon>fabids</taxon>
        <taxon>Cucurbitales</taxon>
        <taxon>Cucurbitaceae</taxon>
        <taxon>Benincaseae</taxon>
        <taxon>Citrullus</taxon>
    </lineage>
</organism>
<sequence>MEAEKRPEDVMTVDVRVAKDLLQKDHLYLDVRTIEEYNKGHVENALNVPYMFFTPEGRVKNPDFLAQVTSILKKEDHLVVACNSGGRGLRACVDLLNVGFKNVNNMEGGYSAWVDSGLAGDKPPEELKIACKFRG</sequence>
<keyword evidence="3" id="KW-1185">Reference proteome</keyword>
<protein>
    <recommendedName>
        <fullName evidence="1">Rhodanese domain-containing protein</fullName>
    </recommendedName>
</protein>
<dbReference type="PROSITE" id="PS50206">
    <property type="entry name" value="RHODANESE_3"/>
    <property type="match status" value="1"/>
</dbReference>
<dbReference type="SMART" id="SM00450">
    <property type="entry name" value="RHOD"/>
    <property type="match status" value="1"/>
</dbReference>
<dbReference type="EMBL" id="OZ021736">
    <property type="protein sequence ID" value="CAK9315328.1"/>
    <property type="molecule type" value="Genomic_DNA"/>
</dbReference>
<dbReference type="InterPro" id="IPR001763">
    <property type="entry name" value="Rhodanese-like_dom"/>
</dbReference>
<dbReference type="Gene3D" id="3.40.250.10">
    <property type="entry name" value="Rhodanese-like domain"/>
    <property type="match status" value="1"/>
</dbReference>
<dbReference type="InterPro" id="IPR044684">
    <property type="entry name" value="STR17/STR18/HARC1-like"/>
</dbReference>
<dbReference type="CDD" id="cd00158">
    <property type="entry name" value="RHOD"/>
    <property type="match status" value="1"/>
</dbReference>
<dbReference type="InterPro" id="IPR036873">
    <property type="entry name" value="Rhodanese-like_dom_sf"/>
</dbReference>
<dbReference type="Proteomes" id="UP001642487">
    <property type="component" value="Chromosome 2"/>
</dbReference>
<evidence type="ECO:0000313" key="3">
    <source>
        <dbReference type="Proteomes" id="UP001642487"/>
    </source>
</evidence>
<gene>
    <name evidence="2" type="ORF">CITCOLO1_LOCUS7114</name>
</gene>
<accession>A0ABP0Y4I8</accession>
<evidence type="ECO:0000313" key="2">
    <source>
        <dbReference type="EMBL" id="CAK9315328.1"/>
    </source>
</evidence>
<feature type="domain" description="Rhodanese" evidence="1">
    <location>
        <begin position="22"/>
        <end position="122"/>
    </location>
</feature>
<dbReference type="SUPFAM" id="SSF52821">
    <property type="entry name" value="Rhodanese/Cell cycle control phosphatase"/>
    <property type="match status" value="1"/>
</dbReference>